<comment type="caution">
    <text evidence="2">The sequence shown here is derived from an EMBL/GenBank/DDBJ whole genome shotgun (WGS) entry which is preliminary data.</text>
</comment>
<dbReference type="Proteomes" id="UP000050668">
    <property type="component" value="Unassembled WGS sequence"/>
</dbReference>
<sequence length="283" mass="31385">MIEKIAWVTDTSAYLNDGFVEKLNIHVLSINVIFEDGSFREKVELTLTEFYEKMRTAKALPTTSQPLFGDMVNLYKQLKAKGYSCAIAVHPTSLLSGTYAGSIAAAKQADFPLYAIDSKIISYPMRKMLETGHALAAQGVKAKDIAQVLEEMADRVELSGIPANLTQLYKSGRVPGIVALLGNFLKLKVIVSFQNGRVVLKDKVRTYKRAKEYVTELLRKELNHSTLTEVAIVHSHNDRDAEHWKAELQAEFPFIQFIILPLSASISVHTGEGTTGLSWVRGG</sequence>
<protein>
    <submittedName>
        <fullName evidence="2">Fatty acid-binding protein DegV</fullName>
    </submittedName>
</protein>
<evidence type="ECO:0000313" key="2">
    <source>
        <dbReference type="EMBL" id="KOS67817.1"/>
    </source>
</evidence>
<dbReference type="InterPro" id="IPR003797">
    <property type="entry name" value="DegV"/>
</dbReference>
<dbReference type="EMBL" id="LGRV01000003">
    <property type="protein sequence ID" value="KOS67817.1"/>
    <property type="molecule type" value="Genomic_DNA"/>
</dbReference>
<dbReference type="NCBIfam" id="TIGR00762">
    <property type="entry name" value="DegV"/>
    <property type="match status" value="1"/>
</dbReference>
<keyword evidence="1" id="KW-0446">Lipid-binding</keyword>
<proteinExistence type="predicted"/>
<dbReference type="Gene3D" id="3.40.50.10170">
    <property type="match status" value="1"/>
</dbReference>
<dbReference type="InterPro" id="IPR043168">
    <property type="entry name" value="DegV_C"/>
</dbReference>
<reference evidence="3" key="1">
    <citation type="submission" date="2015-07" db="EMBL/GenBank/DDBJ databases">
        <title>Fjat-14205 dsm 2895.</title>
        <authorList>
            <person name="Liu B."/>
            <person name="Wang J."/>
            <person name="Zhu Y."/>
            <person name="Liu G."/>
            <person name="Chen Q."/>
            <person name="Chen Z."/>
            <person name="Lan J."/>
            <person name="Che J."/>
            <person name="Ge C."/>
            <person name="Shi H."/>
            <person name="Pan Z."/>
            <person name="Liu X."/>
        </authorList>
    </citation>
    <scope>NUCLEOTIDE SEQUENCE [LARGE SCALE GENOMIC DNA]</scope>
    <source>
        <strain evidence="3">DSM 25560</strain>
    </source>
</reference>
<evidence type="ECO:0000256" key="1">
    <source>
        <dbReference type="ARBA" id="ARBA00023121"/>
    </source>
</evidence>
<dbReference type="Pfam" id="PF02645">
    <property type="entry name" value="DegV"/>
    <property type="match status" value="1"/>
</dbReference>
<dbReference type="PROSITE" id="PS51482">
    <property type="entry name" value="DEGV"/>
    <property type="match status" value="1"/>
</dbReference>
<dbReference type="SUPFAM" id="SSF82549">
    <property type="entry name" value="DAK1/DegV-like"/>
    <property type="match status" value="1"/>
</dbReference>
<dbReference type="PANTHER" id="PTHR33434">
    <property type="entry name" value="DEGV DOMAIN-CONTAINING PROTEIN DR_1986-RELATED"/>
    <property type="match status" value="1"/>
</dbReference>
<accession>A0ABR5JYT2</accession>
<organism evidence="2 3">
    <name type="scientific">Lysinibacillus contaminans</name>
    <dbReference type="NCBI Taxonomy" id="1293441"/>
    <lineage>
        <taxon>Bacteria</taxon>
        <taxon>Bacillati</taxon>
        <taxon>Bacillota</taxon>
        <taxon>Bacilli</taxon>
        <taxon>Bacillales</taxon>
        <taxon>Bacillaceae</taxon>
        <taxon>Lysinibacillus</taxon>
    </lineage>
</organism>
<gene>
    <name evidence="2" type="ORF">AEA09_04105</name>
</gene>
<name>A0ABR5JYT2_9BACI</name>
<dbReference type="InterPro" id="IPR050270">
    <property type="entry name" value="DegV_domain_contain"/>
</dbReference>
<evidence type="ECO:0000313" key="3">
    <source>
        <dbReference type="Proteomes" id="UP000050668"/>
    </source>
</evidence>
<dbReference type="RefSeq" id="WP_053582629.1">
    <property type="nucleotide sequence ID" value="NZ_LGRV01000003.1"/>
</dbReference>
<dbReference type="Gene3D" id="3.30.1180.10">
    <property type="match status" value="1"/>
</dbReference>
<keyword evidence="3" id="KW-1185">Reference proteome</keyword>
<dbReference type="PANTHER" id="PTHR33434:SF2">
    <property type="entry name" value="FATTY ACID-BINDING PROTEIN TM_1468"/>
    <property type="match status" value="1"/>
</dbReference>